<evidence type="ECO:0000256" key="2">
    <source>
        <dbReference type="ARBA" id="ARBA00022617"/>
    </source>
</evidence>
<keyword evidence="4 8" id="KW-0560">Oxidoreductase</keyword>
<feature type="binding site" description="axial binding residue" evidence="7">
    <location>
        <position position="482"/>
    </location>
    <ligand>
        <name>heme</name>
        <dbReference type="ChEBI" id="CHEBI:30413"/>
    </ligand>
    <ligandPart>
        <name>Fe</name>
        <dbReference type="ChEBI" id="CHEBI:18248"/>
    </ligandPart>
</feature>
<comment type="cofactor">
    <cofactor evidence="7">
        <name>heme</name>
        <dbReference type="ChEBI" id="CHEBI:30413"/>
    </cofactor>
</comment>
<dbReference type="AlphaFoldDB" id="A0A8H4CAZ1"/>
<dbReference type="PROSITE" id="PS00086">
    <property type="entry name" value="CYTOCHROME_P450"/>
    <property type="match status" value="1"/>
</dbReference>
<evidence type="ECO:0000256" key="9">
    <source>
        <dbReference type="SAM" id="Phobius"/>
    </source>
</evidence>
<dbReference type="InterPro" id="IPR002401">
    <property type="entry name" value="Cyt_P450_E_grp-I"/>
</dbReference>
<reference evidence="10" key="2">
    <citation type="submission" date="2020-03" db="EMBL/GenBank/DDBJ databases">
        <authorList>
            <person name="Fu F.-F."/>
            <person name="Chen J."/>
        </authorList>
    </citation>
    <scope>NUCLEOTIDE SEQUENCE</scope>
    <source>
        <strain evidence="10">Lc1</strain>
    </source>
</reference>
<dbReference type="Proteomes" id="UP000613401">
    <property type="component" value="Unassembled WGS sequence"/>
</dbReference>
<dbReference type="GO" id="GO:0016705">
    <property type="term" value="F:oxidoreductase activity, acting on paired donors, with incorporation or reduction of molecular oxygen"/>
    <property type="evidence" value="ECO:0007669"/>
    <property type="project" value="InterPro"/>
</dbReference>
<dbReference type="Pfam" id="PF00067">
    <property type="entry name" value="p450"/>
    <property type="match status" value="1"/>
</dbReference>
<keyword evidence="9" id="KW-0472">Membrane</keyword>
<name>A0A8H4CAZ1_COLGL</name>
<dbReference type="PANTHER" id="PTHR24291">
    <property type="entry name" value="CYTOCHROME P450 FAMILY 4"/>
    <property type="match status" value="1"/>
</dbReference>
<comment type="similarity">
    <text evidence="1 8">Belongs to the cytochrome P450 family.</text>
</comment>
<evidence type="ECO:0000256" key="3">
    <source>
        <dbReference type="ARBA" id="ARBA00022723"/>
    </source>
</evidence>
<feature type="transmembrane region" description="Helical" evidence="9">
    <location>
        <begin position="12"/>
        <end position="31"/>
    </location>
</feature>
<dbReference type="GO" id="GO:0004497">
    <property type="term" value="F:monooxygenase activity"/>
    <property type="evidence" value="ECO:0007669"/>
    <property type="project" value="UniProtKB-KW"/>
</dbReference>
<reference evidence="10" key="1">
    <citation type="journal article" date="2020" name="Phytopathology">
        <title>Genome sequence and comparative analysis of Colletotrichum gloeosporioides isolated from Liriodendron leaves.</title>
        <authorList>
            <person name="Fu F.F."/>
            <person name="Hao Z."/>
            <person name="Wang P."/>
            <person name="Lu Y."/>
            <person name="Xue L.J."/>
            <person name="Wei G."/>
            <person name="Tian Y."/>
            <person name="Baishi H."/>
            <person name="Xu H."/>
            <person name="Shi J."/>
            <person name="Cheng T."/>
            <person name="Wang G."/>
            <person name="Yi Y."/>
            <person name="Chen J."/>
        </authorList>
    </citation>
    <scope>NUCLEOTIDE SEQUENCE</scope>
    <source>
        <strain evidence="10">Lc1</strain>
    </source>
</reference>
<protein>
    <submittedName>
        <fullName evidence="10">Putative sterigmatocystin biosynthesis P450 monooxygenase</fullName>
    </submittedName>
</protein>
<evidence type="ECO:0000256" key="7">
    <source>
        <dbReference type="PIRSR" id="PIRSR602401-1"/>
    </source>
</evidence>
<keyword evidence="3 7" id="KW-0479">Metal-binding</keyword>
<evidence type="ECO:0000256" key="6">
    <source>
        <dbReference type="ARBA" id="ARBA00023033"/>
    </source>
</evidence>
<dbReference type="SUPFAM" id="SSF48264">
    <property type="entry name" value="Cytochrome P450"/>
    <property type="match status" value="1"/>
</dbReference>
<dbReference type="PRINTS" id="PR00385">
    <property type="entry name" value="P450"/>
</dbReference>
<organism evidence="10 11">
    <name type="scientific">Colletotrichum gloeosporioides</name>
    <name type="common">Anthracnose fungus</name>
    <name type="synonym">Glomerella cingulata</name>
    <dbReference type="NCBI Taxonomy" id="474922"/>
    <lineage>
        <taxon>Eukaryota</taxon>
        <taxon>Fungi</taxon>
        <taxon>Dikarya</taxon>
        <taxon>Ascomycota</taxon>
        <taxon>Pezizomycotina</taxon>
        <taxon>Sordariomycetes</taxon>
        <taxon>Hypocreomycetidae</taxon>
        <taxon>Glomerellales</taxon>
        <taxon>Glomerellaceae</taxon>
        <taxon>Colletotrichum</taxon>
        <taxon>Colletotrichum gloeosporioides species complex</taxon>
    </lineage>
</organism>
<dbReference type="InterPro" id="IPR050196">
    <property type="entry name" value="Cytochrome_P450_Monoox"/>
</dbReference>
<accession>A0A8H4CAZ1</accession>
<keyword evidence="2 7" id="KW-0349">Heme</keyword>
<keyword evidence="11" id="KW-1185">Reference proteome</keyword>
<proteinExistence type="inferred from homology"/>
<keyword evidence="9" id="KW-0812">Transmembrane</keyword>
<dbReference type="Gene3D" id="1.10.630.10">
    <property type="entry name" value="Cytochrome P450"/>
    <property type="match status" value="1"/>
</dbReference>
<keyword evidence="9" id="KW-1133">Transmembrane helix</keyword>
<gene>
    <name evidence="10" type="ORF">GCG54_00014222</name>
</gene>
<evidence type="ECO:0000313" key="10">
    <source>
        <dbReference type="EMBL" id="KAF3800423.1"/>
    </source>
</evidence>
<sequence length="553" mass="62495">MMETVTATAWNRLTFAIGAISVFAVIVRFLYRGYRQRSFYRDLPGPPHSWLLGHLKAVGDVAGILPPNCHPQAYYTELARRHNLDGIFYLDLWPIGPPSVILTRPELCDQPAIIKCAVRHPVADDTLTPVVGHGGIANSNGPLWKKSHTILLPAFSWANIRSLSSLMAEECMPFRSLLDKLSETGEAFSLEDVAAKLVFDIIFRIIFNFPLNAQTDGSQDLDHLRELMAFAESQSDPAVMLNPFARLKIWWRRKKVSKQLDISMTKKVRERFVALRQNEIISSRRSAQSILDLMLREHLPTPSEASKERPDARNLSEVDEAVILSNIKNLLILQLLWTFNLLTAASQFSFMLLSKAPAVVEIMLQEHRDILGSDFDSIVSSIANNPERLQTLPYTEAVIKEILRLFPIGFTVRQAAPQATVSHNGETFPIDNGLMVCMNGHDLHYNPEFFPNPTEFSPERWLGPNEIPRSQFRTFGRGLRSCMGENLAMNELKIIFSLILVDFTFKCYGLAPSTKTTTSYTDLDQTYGDIIFQELGLEAKPRGGMMMTVQRRQ</sequence>
<dbReference type="InterPro" id="IPR017972">
    <property type="entry name" value="Cyt_P450_CS"/>
</dbReference>
<dbReference type="InterPro" id="IPR036396">
    <property type="entry name" value="Cyt_P450_sf"/>
</dbReference>
<dbReference type="PRINTS" id="PR00463">
    <property type="entry name" value="EP450I"/>
</dbReference>
<dbReference type="GO" id="GO:0020037">
    <property type="term" value="F:heme binding"/>
    <property type="evidence" value="ECO:0007669"/>
    <property type="project" value="InterPro"/>
</dbReference>
<keyword evidence="5 7" id="KW-0408">Iron</keyword>
<dbReference type="PANTHER" id="PTHR24291:SF50">
    <property type="entry name" value="BIFUNCTIONAL ALBAFLAVENONE MONOOXYGENASE_TERPENE SYNTHASE"/>
    <property type="match status" value="1"/>
</dbReference>
<keyword evidence="6 8" id="KW-0503">Monooxygenase</keyword>
<dbReference type="EMBL" id="WVTB01000075">
    <property type="protein sequence ID" value="KAF3800423.1"/>
    <property type="molecule type" value="Genomic_DNA"/>
</dbReference>
<evidence type="ECO:0000256" key="1">
    <source>
        <dbReference type="ARBA" id="ARBA00010617"/>
    </source>
</evidence>
<dbReference type="GeneID" id="69021337"/>
<dbReference type="InterPro" id="IPR001128">
    <property type="entry name" value="Cyt_P450"/>
</dbReference>
<evidence type="ECO:0000256" key="4">
    <source>
        <dbReference type="ARBA" id="ARBA00023002"/>
    </source>
</evidence>
<dbReference type="GO" id="GO:0005506">
    <property type="term" value="F:iron ion binding"/>
    <property type="evidence" value="ECO:0007669"/>
    <property type="project" value="InterPro"/>
</dbReference>
<comment type="caution">
    <text evidence="10">The sequence shown here is derived from an EMBL/GenBank/DDBJ whole genome shotgun (WGS) entry which is preliminary data.</text>
</comment>
<dbReference type="RefSeq" id="XP_045259583.1">
    <property type="nucleotide sequence ID" value="XM_045414062.1"/>
</dbReference>
<evidence type="ECO:0000256" key="5">
    <source>
        <dbReference type="ARBA" id="ARBA00023004"/>
    </source>
</evidence>
<evidence type="ECO:0000256" key="8">
    <source>
        <dbReference type="RuleBase" id="RU000461"/>
    </source>
</evidence>
<evidence type="ECO:0000313" key="11">
    <source>
        <dbReference type="Proteomes" id="UP000613401"/>
    </source>
</evidence>